<dbReference type="InterPro" id="IPR011009">
    <property type="entry name" value="Kinase-like_dom_sf"/>
</dbReference>
<feature type="region of interest" description="Disordered" evidence="2">
    <location>
        <begin position="1"/>
        <end position="40"/>
    </location>
</feature>
<dbReference type="InterPro" id="IPR008271">
    <property type="entry name" value="Ser/Thr_kinase_AS"/>
</dbReference>
<evidence type="ECO:0000313" key="4">
    <source>
        <dbReference type="Proteomes" id="UP000515163"/>
    </source>
</evidence>
<proteinExistence type="predicted"/>
<dbReference type="PROSITE" id="PS50011">
    <property type="entry name" value="PROTEIN_KINASE_DOM"/>
    <property type="match status" value="1"/>
</dbReference>
<feature type="compositionally biased region" description="Polar residues" evidence="2">
    <location>
        <begin position="361"/>
        <end position="371"/>
    </location>
</feature>
<dbReference type="GO" id="GO:0005524">
    <property type="term" value="F:ATP binding"/>
    <property type="evidence" value="ECO:0007669"/>
    <property type="project" value="InterPro"/>
</dbReference>
<dbReference type="InParanoid" id="A0A6P8HY11"/>
<accession>A0A6P8HY11</accession>
<dbReference type="AlphaFoldDB" id="A0A6P8HY11"/>
<evidence type="ECO:0000256" key="2">
    <source>
        <dbReference type="SAM" id="MobiDB-lite"/>
    </source>
</evidence>
<dbReference type="InterPro" id="IPR050235">
    <property type="entry name" value="CK1_Ser-Thr_kinase"/>
</dbReference>
<feature type="compositionally biased region" description="Basic residues" evidence="2">
    <location>
        <begin position="406"/>
        <end position="418"/>
    </location>
</feature>
<dbReference type="InterPro" id="IPR000719">
    <property type="entry name" value="Prot_kinase_dom"/>
</dbReference>
<feature type="region of interest" description="Disordered" evidence="2">
    <location>
        <begin position="361"/>
        <end position="504"/>
    </location>
</feature>
<evidence type="ECO:0000259" key="3">
    <source>
        <dbReference type="PROSITE" id="PS50011"/>
    </source>
</evidence>
<dbReference type="Proteomes" id="UP000515163">
    <property type="component" value="Unplaced"/>
</dbReference>
<dbReference type="KEGG" id="aten:116294153"/>
<dbReference type="PROSITE" id="PS00108">
    <property type="entry name" value="PROTEIN_KINASE_ST"/>
    <property type="match status" value="1"/>
</dbReference>
<evidence type="ECO:0000256" key="1">
    <source>
        <dbReference type="ARBA" id="ARBA00012513"/>
    </source>
</evidence>
<dbReference type="EC" id="2.7.11.1" evidence="1"/>
<gene>
    <name evidence="5" type="primary">LOC116294153</name>
</gene>
<dbReference type="CDD" id="cd14015">
    <property type="entry name" value="STKc_VRK"/>
    <property type="match status" value="1"/>
</dbReference>
<dbReference type="GeneID" id="116294153"/>
<dbReference type="SMART" id="SM00220">
    <property type="entry name" value="S_TKc"/>
    <property type="match status" value="1"/>
</dbReference>
<dbReference type="FunCoup" id="A0A6P8HY11">
    <property type="interactions" value="3109"/>
</dbReference>
<dbReference type="PANTHER" id="PTHR11909">
    <property type="entry name" value="CASEIN KINASE-RELATED"/>
    <property type="match status" value="1"/>
</dbReference>
<reference evidence="5" key="1">
    <citation type="submission" date="2025-08" db="UniProtKB">
        <authorList>
            <consortium name="RefSeq"/>
        </authorList>
    </citation>
    <scope>IDENTIFICATION</scope>
    <source>
        <tissue evidence="5">Tentacle</tissue>
    </source>
</reference>
<sequence length="504" mass="56930">MSSRGKRKATSQAKSKGEADSKRPKSAASMKPRRPKGMVEVPSGTVLTDLTKKKWKLGKLIGWGGFGALYLASPDCGEPVGEDAENVIKIEPHANGPLFTELAFYQRVAKPDNISSWMKTKKLKHLGVPLYLGSGAVEHDNAKMRFLVMERYDQDVDQIFQHHNRRFDVKTVLMLGLRILDILEYIHENEYAHADIKGSNLMMGYSKGKKDQVYLLDYGLTFRFNPNGEHKEYKEDPKRKHDGTVEFASIDAHKGVAPSRRSDLEILGYVMLQWLCGRLPWEDKLSDKEYVKNQKIRYMDNIPQLIKVCLPSGESSEVQQFLEYVKNLEYDQRPDYGKIRQIFQNGLKKRKASDDGRSVIFTQSAGTTANGTHEMKDASKKKTATKKQKVVKASDISDDEEPIPAKKPRSRALPKSTKKSKDTETILSSSDEEERTALAKRSSPKKTKAKSSPRSPRKVTSAPAVVSRVKPTKEEDKPVRKLRGRPKKTPTYVDMATSPIVFKD</sequence>
<dbReference type="SUPFAM" id="SSF56112">
    <property type="entry name" value="Protein kinase-like (PK-like)"/>
    <property type="match status" value="1"/>
</dbReference>
<dbReference type="OrthoDB" id="2687620at2759"/>
<dbReference type="RefSeq" id="XP_031557560.1">
    <property type="nucleotide sequence ID" value="XM_031701700.1"/>
</dbReference>
<dbReference type="Pfam" id="PF00069">
    <property type="entry name" value="Pkinase"/>
    <property type="match status" value="1"/>
</dbReference>
<dbReference type="Gene3D" id="1.10.510.10">
    <property type="entry name" value="Transferase(Phosphotransferase) domain 1"/>
    <property type="match status" value="1"/>
</dbReference>
<name>A0A6P8HY11_ACTTE</name>
<dbReference type="GO" id="GO:0004674">
    <property type="term" value="F:protein serine/threonine kinase activity"/>
    <property type="evidence" value="ECO:0007669"/>
    <property type="project" value="UniProtKB-EC"/>
</dbReference>
<feature type="compositionally biased region" description="Basic residues" evidence="2">
    <location>
        <begin position="381"/>
        <end position="390"/>
    </location>
</feature>
<feature type="compositionally biased region" description="Basic residues" evidence="2">
    <location>
        <begin position="442"/>
        <end position="457"/>
    </location>
</feature>
<evidence type="ECO:0000313" key="5">
    <source>
        <dbReference type="RefSeq" id="XP_031557560.1"/>
    </source>
</evidence>
<keyword evidence="4" id="KW-1185">Reference proteome</keyword>
<organism evidence="4 5">
    <name type="scientific">Actinia tenebrosa</name>
    <name type="common">Australian red waratah sea anemone</name>
    <dbReference type="NCBI Taxonomy" id="6105"/>
    <lineage>
        <taxon>Eukaryota</taxon>
        <taxon>Metazoa</taxon>
        <taxon>Cnidaria</taxon>
        <taxon>Anthozoa</taxon>
        <taxon>Hexacorallia</taxon>
        <taxon>Actiniaria</taxon>
        <taxon>Actiniidae</taxon>
        <taxon>Actinia</taxon>
    </lineage>
</organism>
<feature type="domain" description="Protein kinase" evidence="3">
    <location>
        <begin position="55"/>
        <end position="347"/>
    </location>
</feature>
<protein>
    <recommendedName>
        <fullName evidence="1">non-specific serine/threonine protein kinase</fullName>
        <ecNumber evidence="1">2.7.11.1</ecNumber>
    </recommendedName>
</protein>